<evidence type="ECO:0000313" key="1">
    <source>
        <dbReference type="EMBL" id="GER41267.1"/>
    </source>
</evidence>
<evidence type="ECO:0000313" key="2">
    <source>
        <dbReference type="Proteomes" id="UP000325081"/>
    </source>
</evidence>
<reference evidence="2" key="1">
    <citation type="journal article" date="2019" name="Curr. Biol.">
        <title>Genome Sequence of Striga asiatica Provides Insight into the Evolution of Plant Parasitism.</title>
        <authorList>
            <person name="Yoshida S."/>
            <person name="Kim S."/>
            <person name="Wafula E.K."/>
            <person name="Tanskanen J."/>
            <person name="Kim Y.M."/>
            <person name="Honaas L."/>
            <person name="Yang Z."/>
            <person name="Spallek T."/>
            <person name="Conn C.E."/>
            <person name="Ichihashi Y."/>
            <person name="Cheong K."/>
            <person name="Cui S."/>
            <person name="Der J.P."/>
            <person name="Gundlach H."/>
            <person name="Jiao Y."/>
            <person name="Hori C."/>
            <person name="Ishida J.K."/>
            <person name="Kasahara H."/>
            <person name="Kiba T."/>
            <person name="Kim M.S."/>
            <person name="Koo N."/>
            <person name="Laohavisit A."/>
            <person name="Lee Y.H."/>
            <person name="Lumba S."/>
            <person name="McCourt P."/>
            <person name="Mortimer J.C."/>
            <person name="Mutuku J.M."/>
            <person name="Nomura T."/>
            <person name="Sasaki-Sekimoto Y."/>
            <person name="Seto Y."/>
            <person name="Wang Y."/>
            <person name="Wakatake T."/>
            <person name="Sakakibara H."/>
            <person name="Demura T."/>
            <person name="Yamaguchi S."/>
            <person name="Yoneyama K."/>
            <person name="Manabe R.I."/>
            <person name="Nelson D.C."/>
            <person name="Schulman A.H."/>
            <person name="Timko M.P."/>
            <person name="dePamphilis C.W."/>
            <person name="Choi D."/>
            <person name="Shirasu K."/>
        </authorList>
    </citation>
    <scope>NUCLEOTIDE SEQUENCE [LARGE SCALE GENOMIC DNA]</scope>
    <source>
        <strain evidence="2">cv. UVA1</strain>
    </source>
</reference>
<comment type="caution">
    <text evidence="1">The sequence shown here is derived from an EMBL/GenBank/DDBJ whole genome shotgun (WGS) entry which is preliminary data.</text>
</comment>
<dbReference type="Proteomes" id="UP000325081">
    <property type="component" value="Unassembled WGS sequence"/>
</dbReference>
<organism evidence="1 2">
    <name type="scientific">Striga asiatica</name>
    <name type="common">Asiatic witchweed</name>
    <name type="synonym">Buchnera asiatica</name>
    <dbReference type="NCBI Taxonomy" id="4170"/>
    <lineage>
        <taxon>Eukaryota</taxon>
        <taxon>Viridiplantae</taxon>
        <taxon>Streptophyta</taxon>
        <taxon>Embryophyta</taxon>
        <taxon>Tracheophyta</taxon>
        <taxon>Spermatophyta</taxon>
        <taxon>Magnoliopsida</taxon>
        <taxon>eudicotyledons</taxon>
        <taxon>Gunneridae</taxon>
        <taxon>Pentapetalae</taxon>
        <taxon>asterids</taxon>
        <taxon>lamiids</taxon>
        <taxon>Lamiales</taxon>
        <taxon>Orobanchaceae</taxon>
        <taxon>Buchnereae</taxon>
        <taxon>Striga</taxon>
    </lineage>
</organism>
<keyword evidence="2" id="KW-1185">Reference proteome</keyword>
<sequence>MYTRVLLPPHYFEQHHPITVNVRFIRDGRAREPLWRQVTARPSHGREQPRLLGAQQLRQPKVGYLHGFVVEEDVLGLHVAVNDLVFAARVKVREPSGSPERDLVPLPPLQEPLAVFSSEQRAVERAAVHELVNEKPLPAVRAEPFQPHEVDVVDFADDGNLGEELLVTARPQAGDLFHRDFGSIAEGSLVDSAEPSGTDLVLEAFGHGRQLVVVESDGKSGNGDEVDVIISVRGR</sequence>
<proteinExistence type="predicted"/>
<accession>A0A5A7QA18</accession>
<name>A0A5A7QA18_STRAF</name>
<gene>
    <name evidence="1" type="ORF">STAS_17972</name>
</gene>
<protein>
    <submittedName>
        <fullName evidence="1">Phosphoglucosamine mutase</fullName>
    </submittedName>
</protein>
<dbReference type="AlphaFoldDB" id="A0A5A7QA18"/>
<dbReference type="EMBL" id="BKCP01006071">
    <property type="protein sequence ID" value="GER41267.1"/>
    <property type="molecule type" value="Genomic_DNA"/>
</dbReference>